<feature type="transmembrane region" description="Helical" evidence="7">
    <location>
        <begin position="114"/>
        <end position="132"/>
    </location>
</feature>
<accession>A0ABD5VH35</accession>
<keyword evidence="9" id="KW-1185">Reference proteome</keyword>
<dbReference type="Pfam" id="PF06146">
    <property type="entry name" value="PsiE"/>
    <property type="match status" value="1"/>
</dbReference>
<dbReference type="InterPro" id="IPR020948">
    <property type="entry name" value="P_starv_induced_PsiE-like"/>
</dbReference>
<feature type="region of interest" description="Disordered" evidence="6">
    <location>
        <begin position="1"/>
        <end position="26"/>
    </location>
</feature>
<evidence type="ECO:0000256" key="3">
    <source>
        <dbReference type="ARBA" id="ARBA00022692"/>
    </source>
</evidence>
<proteinExistence type="predicted"/>
<organism evidence="8 9">
    <name type="scientific">Halorubellus litoreus</name>
    <dbReference type="NCBI Taxonomy" id="755308"/>
    <lineage>
        <taxon>Archaea</taxon>
        <taxon>Methanobacteriati</taxon>
        <taxon>Methanobacteriota</taxon>
        <taxon>Stenosarchaea group</taxon>
        <taxon>Halobacteria</taxon>
        <taxon>Halobacteriales</taxon>
        <taxon>Halorubellaceae</taxon>
        <taxon>Halorubellus</taxon>
    </lineage>
</organism>
<protein>
    <submittedName>
        <fullName evidence="8">Phosphate-starvation-inducible PsiE family protein</fullName>
    </submittedName>
</protein>
<dbReference type="AlphaFoldDB" id="A0ABD5VH35"/>
<feature type="transmembrane region" description="Helical" evidence="7">
    <location>
        <begin position="81"/>
        <end position="102"/>
    </location>
</feature>
<gene>
    <name evidence="8" type="ORF">ACFQGB_04775</name>
</gene>
<feature type="transmembrane region" description="Helical" evidence="7">
    <location>
        <begin position="144"/>
        <end position="164"/>
    </location>
</feature>
<evidence type="ECO:0000256" key="2">
    <source>
        <dbReference type="ARBA" id="ARBA00022475"/>
    </source>
</evidence>
<sequence>MTVDEGSEATVDDAAEELADGSDDEAESRTQRVVEFSESLIRGIEIVAAYVLVVLFAIGVFDLSLQIGEQAFTPNIFDPEVVVGFIDTALLLFIIVEVYQTVVAYTRRDETRSIVRLVLYTGIIAIVRKVIVYRTDTFATKTDALLTAAAYAVILLSLGALLYVEREAVSDS</sequence>
<evidence type="ECO:0000256" key="6">
    <source>
        <dbReference type="SAM" id="MobiDB-lite"/>
    </source>
</evidence>
<dbReference type="EMBL" id="JBHSXN010000001">
    <property type="protein sequence ID" value="MFC6952171.1"/>
    <property type="molecule type" value="Genomic_DNA"/>
</dbReference>
<keyword evidence="3 7" id="KW-0812">Transmembrane</keyword>
<evidence type="ECO:0000256" key="5">
    <source>
        <dbReference type="ARBA" id="ARBA00023136"/>
    </source>
</evidence>
<feature type="transmembrane region" description="Helical" evidence="7">
    <location>
        <begin position="39"/>
        <end position="61"/>
    </location>
</feature>
<keyword evidence="5 7" id="KW-0472">Membrane</keyword>
<name>A0ABD5VH35_9EURY</name>
<evidence type="ECO:0000313" key="8">
    <source>
        <dbReference type="EMBL" id="MFC6952171.1"/>
    </source>
</evidence>
<dbReference type="Proteomes" id="UP001596395">
    <property type="component" value="Unassembled WGS sequence"/>
</dbReference>
<keyword evidence="4 7" id="KW-1133">Transmembrane helix</keyword>
<evidence type="ECO:0000256" key="7">
    <source>
        <dbReference type="SAM" id="Phobius"/>
    </source>
</evidence>
<evidence type="ECO:0000313" key="9">
    <source>
        <dbReference type="Proteomes" id="UP001596395"/>
    </source>
</evidence>
<reference evidence="8 9" key="1">
    <citation type="journal article" date="2019" name="Int. J. Syst. Evol. Microbiol.">
        <title>The Global Catalogue of Microorganisms (GCM) 10K type strain sequencing project: providing services to taxonomists for standard genome sequencing and annotation.</title>
        <authorList>
            <consortium name="The Broad Institute Genomics Platform"/>
            <consortium name="The Broad Institute Genome Sequencing Center for Infectious Disease"/>
            <person name="Wu L."/>
            <person name="Ma J."/>
        </authorList>
    </citation>
    <scope>NUCLEOTIDE SEQUENCE [LARGE SCALE GENOMIC DNA]</scope>
    <source>
        <strain evidence="8 9">GX26</strain>
    </source>
</reference>
<comment type="caution">
    <text evidence="8">The sequence shown here is derived from an EMBL/GenBank/DDBJ whole genome shotgun (WGS) entry which is preliminary data.</text>
</comment>
<comment type="subcellular location">
    <subcellularLocation>
        <location evidence="1">Cell membrane</location>
        <topology evidence="1">Multi-pass membrane protein</topology>
    </subcellularLocation>
</comment>
<keyword evidence="2" id="KW-1003">Cell membrane</keyword>
<evidence type="ECO:0000256" key="4">
    <source>
        <dbReference type="ARBA" id="ARBA00022989"/>
    </source>
</evidence>
<dbReference type="RefSeq" id="WP_336349163.1">
    <property type="nucleotide sequence ID" value="NZ_JAZAQL010000001.1"/>
</dbReference>
<dbReference type="GO" id="GO:0005886">
    <property type="term" value="C:plasma membrane"/>
    <property type="evidence" value="ECO:0007669"/>
    <property type="project" value="UniProtKB-SubCell"/>
</dbReference>
<evidence type="ECO:0000256" key="1">
    <source>
        <dbReference type="ARBA" id="ARBA00004651"/>
    </source>
</evidence>